<dbReference type="Proteomes" id="UP000280271">
    <property type="component" value="Unassembled WGS sequence"/>
</dbReference>
<reference evidence="8 9" key="1">
    <citation type="submission" date="2018-09" db="EMBL/GenBank/DDBJ databases">
        <title>The draft genome of Acinetobacter sp. strains.</title>
        <authorList>
            <person name="Qin J."/>
            <person name="Feng Y."/>
            <person name="Zong Z."/>
        </authorList>
    </citation>
    <scope>NUCLEOTIDE SEQUENCE [LARGE SCALE GENOMIC DNA]</scope>
    <source>
        <strain evidence="8 9">WCHAc060005</strain>
    </source>
</reference>
<gene>
    <name evidence="8" type="ORF">D9K81_11645</name>
</gene>
<evidence type="ECO:0000256" key="4">
    <source>
        <dbReference type="ARBA" id="ARBA00022989"/>
    </source>
</evidence>
<feature type="transmembrane region" description="Helical" evidence="6">
    <location>
        <begin position="12"/>
        <end position="36"/>
    </location>
</feature>
<name>A0ABX9TUB3_9GAMM</name>
<sequence>MPKAPSQYAGFWIRTGACIIDTFILLVIMLFFLMLFYQGDWDLVLDTGLSEQPSVLWFDIFINYLLPFILTILVWQIWSASPGKILLGIKIVDATTGENLKPLQSVIRYVGYIPSSLVLCLGLIWVAFDKKKQGWHDKIANTVVIKHNE</sequence>
<dbReference type="InterPro" id="IPR010432">
    <property type="entry name" value="RDD"/>
</dbReference>
<evidence type="ECO:0000256" key="2">
    <source>
        <dbReference type="ARBA" id="ARBA00022475"/>
    </source>
</evidence>
<comment type="caution">
    <text evidence="8">The sequence shown here is derived from an EMBL/GenBank/DDBJ whole genome shotgun (WGS) entry which is preliminary data.</text>
</comment>
<keyword evidence="5 6" id="KW-0472">Membrane</keyword>
<feature type="transmembrane region" description="Helical" evidence="6">
    <location>
        <begin position="109"/>
        <end position="128"/>
    </location>
</feature>
<protein>
    <submittedName>
        <fullName evidence="8">RDD family protein</fullName>
    </submittedName>
</protein>
<dbReference type="PANTHER" id="PTHR36115">
    <property type="entry name" value="PROLINE-RICH ANTIGEN HOMOLOG-RELATED"/>
    <property type="match status" value="1"/>
</dbReference>
<keyword evidence="4 6" id="KW-1133">Transmembrane helix</keyword>
<keyword evidence="2" id="KW-1003">Cell membrane</keyword>
<evidence type="ECO:0000256" key="5">
    <source>
        <dbReference type="ARBA" id="ARBA00023136"/>
    </source>
</evidence>
<proteinExistence type="predicted"/>
<dbReference type="EMBL" id="RCHC01000012">
    <property type="protein sequence ID" value="RLL20648.1"/>
    <property type="molecule type" value="Genomic_DNA"/>
</dbReference>
<keyword evidence="9" id="KW-1185">Reference proteome</keyword>
<organism evidence="8 9">
    <name type="scientific">Acinetobacter chengduensis</name>
    <dbReference type="NCBI Taxonomy" id="2420890"/>
    <lineage>
        <taxon>Bacteria</taxon>
        <taxon>Pseudomonadati</taxon>
        <taxon>Pseudomonadota</taxon>
        <taxon>Gammaproteobacteria</taxon>
        <taxon>Moraxellales</taxon>
        <taxon>Moraxellaceae</taxon>
        <taxon>Acinetobacter</taxon>
    </lineage>
</organism>
<evidence type="ECO:0000313" key="9">
    <source>
        <dbReference type="Proteomes" id="UP000280271"/>
    </source>
</evidence>
<keyword evidence="3 6" id="KW-0812">Transmembrane</keyword>
<accession>A0ABX9TUB3</accession>
<feature type="transmembrane region" description="Helical" evidence="6">
    <location>
        <begin position="56"/>
        <end position="78"/>
    </location>
</feature>
<comment type="subcellular location">
    <subcellularLocation>
        <location evidence="1">Cell membrane</location>
        <topology evidence="1">Multi-pass membrane protein</topology>
    </subcellularLocation>
</comment>
<dbReference type="RefSeq" id="WP_120374766.1">
    <property type="nucleotide sequence ID" value="NZ_RCHC01000012.1"/>
</dbReference>
<dbReference type="Pfam" id="PF06271">
    <property type="entry name" value="RDD"/>
    <property type="match status" value="1"/>
</dbReference>
<feature type="domain" description="RDD" evidence="7">
    <location>
        <begin position="8"/>
        <end position="141"/>
    </location>
</feature>
<evidence type="ECO:0000259" key="7">
    <source>
        <dbReference type="Pfam" id="PF06271"/>
    </source>
</evidence>
<evidence type="ECO:0000256" key="6">
    <source>
        <dbReference type="SAM" id="Phobius"/>
    </source>
</evidence>
<evidence type="ECO:0000256" key="1">
    <source>
        <dbReference type="ARBA" id="ARBA00004651"/>
    </source>
</evidence>
<dbReference type="InterPro" id="IPR051791">
    <property type="entry name" value="Pra-immunoreactive"/>
</dbReference>
<dbReference type="PANTHER" id="PTHR36115:SF4">
    <property type="entry name" value="MEMBRANE PROTEIN"/>
    <property type="match status" value="1"/>
</dbReference>
<evidence type="ECO:0000313" key="8">
    <source>
        <dbReference type="EMBL" id="RLL20648.1"/>
    </source>
</evidence>
<evidence type="ECO:0000256" key="3">
    <source>
        <dbReference type="ARBA" id="ARBA00022692"/>
    </source>
</evidence>